<proteinExistence type="predicted"/>
<evidence type="ECO:0000313" key="3">
    <source>
        <dbReference type="EMBL" id="QIA33295.1"/>
    </source>
</evidence>
<keyword evidence="1" id="KW-0812">Transmembrane</keyword>
<dbReference type="Proteomes" id="UP000464211">
    <property type="component" value="Chromosome"/>
</dbReference>
<dbReference type="RefSeq" id="WP_006236008.1">
    <property type="nucleotide sequence ID" value="NZ_AAVN02000010.1"/>
</dbReference>
<evidence type="ECO:0000256" key="1">
    <source>
        <dbReference type="SAM" id="Phobius"/>
    </source>
</evidence>
<reference evidence="2 4" key="1">
    <citation type="submission" date="2007-01" db="EMBL/GenBank/DDBJ databases">
        <title>Draft genome sequence of Collinsella aerofaciens (ATCC 25986).</title>
        <authorList>
            <person name="Sudarsanam P."/>
            <person name="Ley R."/>
            <person name="Guruge J."/>
            <person name="Turnbaugh P.J."/>
            <person name="Mahowald M."/>
            <person name="Liep D."/>
            <person name="Gordon J."/>
        </authorList>
    </citation>
    <scope>NUCLEOTIDE SEQUENCE [LARGE SCALE GENOMIC DNA]</scope>
    <source>
        <strain evidence="2">ATCC 25986</strain>
        <strain evidence="4">ATCC 25986 / DSM 3979 / JCM 10188 / KCTC 3647 / NCTC 11838 / VPI 1003</strain>
    </source>
</reference>
<reference evidence="2 4" key="2">
    <citation type="submission" date="2007-04" db="EMBL/GenBank/DDBJ databases">
        <authorList>
            <person name="Fulton L."/>
            <person name="Clifton S."/>
            <person name="Fulton B."/>
            <person name="Xu J."/>
            <person name="Minx P."/>
            <person name="Mardis E.R."/>
            <person name="Wilson R.K."/>
        </authorList>
    </citation>
    <scope>NUCLEOTIDE SEQUENCE [LARGE SCALE GENOMIC DNA]</scope>
    <source>
        <strain evidence="2">ATCC 25986</strain>
        <strain evidence="4">ATCC 25986 / DSM 3979 / JCM 10188 / KCTC 3647 / NCTC 11838 / VPI 1003</strain>
    </source>
</reference>
<evidence type="ECO:0000313" key="2">
    <source>
        <dbReference type="EMBL" id="EBA38812.1"/>
    </source>
</evidence>
<organism evidence="2 4">
    <name type="scientific">Collinsella aerofaciens (strain ATCC 25986 / DSM 3979 / JCM 10188 / KCTC 3647 / NCTC 11838 / VPI 1003)</name>
    <dbReference type="NCBI Taxonomy" id="411903"/>
    <lineage>
        <taxon>Bacteria</taxon>
        <taxon>Bacillati</taxon>
        <taxon>Actinomycetota</taxon>
        <taxon>Coriobacteriia</taxon>
        <taxon>Coriobacteriales</taxon>
        <taxon>Coriobacteriaceae</taxon>
        <taxon>Collinsella</taxon>
    </lineage>
</organism>
<accession>A4ECB1</accession>
<name>A4ECB1_COLAA</name>
<dbReference type="Proteomes" id="UP000002979">
    <property type="component" value="Unassembled WGS sequence"/>
</dbReference>
<keyword evidence="1" id="KW-1133">Transmembrane helix</keyword>
<evidence type="ECO:0000313" key="4">
    <source>
        <dbReference type="Proteomes" id="UP000002979"/>
    </source>
</evidence>
<feature type="transmembrane region" description="Helical" evidence="1">
    <location>
        <begin position="34"/>
        <end position="55"/>
    </location>
</feature>
<dbReference type="EMBL" id="AAVN02000010">
    <property type="protein sequence ID" value="EBA38812.1"/>
    <property type="molecule type" value="Genomic_DNA"/>
</dbReference>
<gene>
    <name evidence="2" type="ORF">COLAER_02091</name>
    <name evidence="3" type="ORF">GXM19_02840</name>
</gene>
<keyword evidence="1" id="KW-0472">Membrane</keyword>
<dbReference type="EMBL" id="CP048433">
    <property type="protein sequence ID" value="QIA33295.1"/>
    <property type="molecule type" value="Genomic_DNA"/>
</dbReference>
<feature type="transmembrane region" description="Helical" evidence="1">
    <location>
        <begin position="9"/>
        <end position="28"/>
    </location>
</feature>
<dbReference type="AlphaFoldDB" id="A4ECB1"/>
<evidence type="ECO:0000313" key="5">
    <source>
        <dbReference type="Proteomes" id="UP000464211"/>
    </source>
</evidence>
<reference evidence="3 5" key="3">
    <citation type="submission" date="2020-01" db="EMBL/GenBank/DDBJ databases">
        <title>Complete genome sequence of Collinsella aerofaciens JCM 10188(T).</title>
        <authorList>
            <person name="Tourlousse D.M."/>
            <person name="Sakamoto M."/>
            <person name="Miura T."/>
            <person name="Narita K."/>
            <person name="Ohashi A."/>
            <person name="Uchino Y."/>
            <person name="Yamazoe A."/>
            <person name="Kameyama K."/>
            <person name="Terauchi J."/>
            <person name="Ohkuma M."/>
            <person name="Kawasaki H."/>
            <person name="Sekiguchi Y."/>
        </authorList>
    </citation>
    <scope>NUCLEOTIDE SEQUENCE [LARGE SCALE GENOMIC DNA]</scope>
    <source>
        <strain evidence="3 5">JCM 10188</strain>
    </source>
</reference>
<protein>
    <submittedName>
        <fullName evidence="2">Uncharacterized protein</fullName>
    </submittedName>
</protein>
<sequence length="79" mass="8407">MLSQNQSRYLTTIGFALLALLFASDLLLKPPKELVSLAIACISALYFTATLFVGLKERKKGAVVASAVGVITAIASFFI</sequence>
<dbReference type="GeneID" id="92849349"/>
<feature type="transmembrane region" description="Helical" evidence="1">
    <location>
        <begin position="62"/>
        <end position="78"/>
    </location>
</feature>